<evidence type="ECO:0000256" key="1">
    <source>
        <dbReference type="SAM" id="Phobius"/>
    </source>
</evidence>
<comment type="caution">
    <text evidence="2">The sequence shown here is derived from an EMBL/GenBank/DDBJ whole genome shotgun (WGS) entry which is preliminary data.</text>
</comment>
<dbReference type="EMBL" id="JAUKTV010000002">
    <property type="protein sequence ID" value="KAK0744402.1"/>
    <property type="molecule type" value="Genomic_DNA"/>
</dbReference>
<name>A0AA40ERX8_9PEZI</name>
<keyword evidence="3" id="KW-1185">Reference proteome</keyword>
<dbReference type="Proteomes" id="UP001172159">
    <property type="component" value="Unassembled WGS sequence"/>
</dbReference>
<gene>
    <name evidence="2" type="ORF">B0T21DRAFT_407511</name>
</gene>
<feature type="transmembrane region" description="Helical" evidence="1">
    <location>
        <begin position="352"/>
        <end position="372"/>
    </location>
</feature>
<reference evidence="2" key="1">
    <citation type="submission" date="2023-06" db="EMBL/GenBank/DDBJ databases">
        <title>Genome-scale phylogeny and comparative genomics of the fungal order Sordariales.</title>
        <authorList>
            <consortium name="Lawrence Berkeley National Laboratory"/>
            <person name="Hensen N."/>
            <person name="Bonometti L."/>
            <person name="Westerberg I."/>
            <person name="Brannstrom I.O."/>
            <person name="Guillou S."/>
            <person name="Cros-Aarteil S."/>
            <person name="Calhoun S."/>
            <person name="Haridas S."/>
            <person name="Kuo A."/>
            <person name="Mondo S."/>
            <person name="Pangilinan J."/>
            <person name="Riley R."/>
            <person name="Labutti K."/>
            <person name="Andreopoulos B."/>
            <person name="Lipzen A."/>
            <person name="Chen C."/>
            <person name="Yanf M."/>
            <person name="Daum C."/>
            <person name="Ng V."/>
            <person name="Clum A."/>
            <person name="Steindorff A."/>
            <person name="Ohm R."/>
            <person name="Martin F."/>
            <person name="Silar P."/>
            <person name="Natvig D."/>
            <person name="Lalanne C."/>
            <person name="Gautier V."/>
            <person name="Ament-Velasquez S.L."/>
            <person name="Kruys A."/>
            <person name="Hutchinson M.I."/>
            <person name="Powell A.J."/>
            <person name="Barry K."/>
            <person name="Miller A.N."/>
            <person name="Grigoriev I.V."/>
            <person name="Debuchy R."/>
            <person name="Gladieux P."/>
            <person name="Thoren M.H."/>
            <person name="Johannesson H."/>
        </authorList>
    </citation>
    <scope>NUCLEOTIDE SEQUENCE</scope>
    <source>
        <strain evidence="2">CBS 540.89</strain>
    </source>
</reference>
<sequence>MEMVAGQLEKVCKVEFKTFETSVAILQRAGYNFPSPIPWVDQDSDSAITFIKQPSQRDKRLLLASERFRILLVKYPGSADKQALTEFPKDHDESELYKQQSVLDAARERGWFSEHFDAFIKNDTAGSAVLESPNSFKLVAQTPKDDNYPFFSLSLSQRFTDTYRPNANWECIIFVRPATFWEDRVEPMLCRDPFPRDFVDPMLPDLFVLPVVLLRCQVEQIMEEVTAMKRKLVEQDEDVIDRGIDELKRIRNELFALRKKNLFLRRRCEFAVELSQNLAQSFGILERRVSTEDEVVKYSPTLVARVANQQAILKNVLGDLDTTASMSESQQKFINNQIIATFAQRDNTSLKIIAAVTLIFLPGTFVAVRIYLVADH</sequence>
<keyword evidence="1" id="KW-0472">Membrane</keyword>
<dbReference type="AlphaFoldDB" id="A0AA40ERX8"/>
<protein>
    <submittedName>
        <fullName evidence="2">Uncharacterized protein</fullName>
    </submittedName>
</protein>
<keyword evidence="1" id="KW-1133">Transmembrane helix</keyword>
<evidence type="ECO:0000313" key="3">
    <source>
        <dbReference type="Proteomes" id="UP001172159"/>
    </source>
</evidence>
<organism evidence="2 3">
    <name type="scientific">Apiosordaria backusii</name>
    <dbReference type="NCBI Taxonomy" id="314023"/>
    <lineage>
        <taxon>Eukaryota</taxon>
        <taxon>Fungi</taxon>
        <taxon>Dikarya</taxon>
        <taxon>Ascomycota</taxon>
        <taxon>Pezizomycotina</taxon>
        <taxon>Sordariomycetes</taxon>
        <taxon>Sordariomycetidae</taxon>
        <taxon>Sordariales</taxon>
        <taxon>Lasiosphaeriaceae</taxon>
        <taxon>Apiosordaria</taxon>
    </lineage>
</organism>
<keyword evidence="1" id="KW-0812">Transmembrane</keyword>
<evidence type="ECO:0000313" key="2">
    <source>
        <dbReference type="EMBL" id="KAK0744402.1"/>
    </source>
</evidence>
<proteinExistence type="predicted"/>
<accession>A0AA40ERX8</accession>